<feature type="domain" description="Kinesin motor" evidence="3">
    <location>
        <begin position="1"/>
        <end position="28"/>
    </location>
</feature>
<name>A0A2P2PW13_RHIMU</name>
<dbReference type="GO" id="GO:0005524">
    <property type="term" value="F:ATP binding"/>
    <property type="evidence" value="ECO:0007669"/>
    <property type="project" value="InterPro"/>
</dbReference>
<organism evidence="4">
    <name type="scientific">Rhizophora mucronata</name>
    <name type="common">Asiatic mangrove</name>
    <dbReference type="NCBI Taxonomy" id="61149"/>
    <lineage>
        <taxon>Eukaryota</taxon>
        <taxon>Viridiplantae</taxon>
        <taxon>Streptophyta</taxon>
        <taxon>Embryophyta</taxon>
        <taxon>Tracheophyta</taxon>
        <taxon>Spermatophyta</taxon>
        <taxon>Magnoliopsida</taxon>
        <taxon>eudicotyledons</taxon>
        <taxon>Gunneridae</taxon>
        <taxon>Pentapetalae</taxon>
        <taxon>rosids</taxon>
        <taxon>fabids</taxon>
        <taxon>Malpighiales</taxon>
        <taxon>Rhizophoraceae</taxon>
        <taxon>Rhizophora</taxon>
    </lineage>
</organism>
<evidence type="ECO:0000256" key="2">
    <source>
        <dbReference type="PROSITE-ProRule" id="PRU00283"/>
    </source>
</evidence>
<dbReference type="Gene3D" id="1.20.58.1980">
    <property type="match status" value="1"/>
</dbReference>
<dbReference type="GO" id="GO:0008017">
    <property type="term" value="F:microtubule binding"/>
    <property type="evidence" value="ECO:0007669"/>
    <property type="project" value="InterPro"/>
</dbReference>
<evidence type="ECO:0000256" key="1">
    <source>
        <dbReference type="ARBA" id="ARBA00023175"/>
    </source>
</evidence>
<dbReference type="InterPro" id="IPR001752">
    <property type="entry name" value="Kinesin_motor_dom"/>
</dbReference>
<comment type="similarity">
    <text evidence="2">Belongs to the TRAFAC class myosin-kinesin ATPase superfamily. Kinesin family.</text>
</comment>
<comment type="caution">
    <text evidence="2">Lacks conserved residue(s) required for the propagation of feature annotation.</text>
</comment>
<accession>A0A2P2PW13</accession>
<proteinExistence type="inferred from homology"/>
<dbReference type="GO" id="GO:0007018">
    <property type="term" value="P:microtubule-based movement"/>
    <property type="evidence" value="ECO:0007669"/>
    <property type="project" value="InterPro"/>
</dbReference>
<evidence type="ECO:0000259" key="3">
    <source>
        <dbReference type="PROSITE" id="PS50067"/>
    </source>
</evidence>
<dbReference type="AlphaFoldDB" id="A0A2P2PW13"/>
<evidence type="ECO:0000313" key="4">
    <source>
        <dbReference type="EMBL" id="MBX58937.1"/>
    </source>
</evidence>
<dbReference type="GO" id="GO:0003777">
    <property type="term" value="F:microtubule motor activity"/>
    <property type="evidence" value="ECO:0007669"/>
    <property type="project" value="InterPro"/>
</dbReference>
<dbReference type="PROSITE" id="PS50067">
    <property type="entry name" value="KINESIN_MOTOR_2"/>
    <property type="match status" value="1"/>
</dbReference>
<protein>
    <recommendedName>
        <fullName evidence="3">Kinesin motor domain-containing protein</fullName>
    </recommendedName>
</protein>
<reference evidence="4" key="1">
    <citation type="submission" date="2018-02" db="EMBL/GenBank/DDBJ databases">
        <title>Rhizophora mucronata_Transcriptome.</title>
        <authorList>
            <person name="Meera S.P."/>
            <person name="Sreeshan A."/>
            <person name="Augustine A."/>
        </authorList>
    </citation>
    <scope>NUCLEOTIDE SEQUENCE</scope>
    <source>
        <tissue evidence="4">Leaf</tissue>
    </source>
</reference>
<sequence length="49" mass="5361">MFVNISPDKSSLGESLCSLRFASRVNACEIGIPRRQTNMCVSESRLSLG</sequence>
<keyword evidence="1" id="KW-0505">Motor protein</keyword>
<dbReference type="EMBL" id="GGEC01078453">
    <property type="protein sequence ID" value="MBX58937.1"/>
    <property type="molecule type" value="Transcribed_RNA"/>
</dbReference>